<feature type="region of interest" description="Disordered" evidence="2">
    <location>
        <begin position="133"/>
        <end position="204"/>
    </location>
</feature>
<dbReference type="SUPFAM" id="SSF53807">
    <property type="entry name" value="Helical backbone' metal receptor"/>
    <property type="match status" value="1"/>
</dbReference>
<dbReference type="InterPro" id="IPR050492">
    <property type="entry name" value="Bact_metal-bind_prot9"/>
</dbReference>
<dbReference type="PRINTS" id="PR00691">
    <property type="entry name" value="ADHESINB"/>
</dbReference>
<dbReference type="RefSeq" id="WP_259870392.1">
    <property type="nucleotide sequence ID" value="NZ_JAMQJZ010000015.1"/>
</dbReference>
<gene>
    <name evidence="3" type="ORF">NC661_16385</name>
</gene>
<dbReference type="PANTHER" id="PTHR42953:SF8">
    <property type="entry name" value="ZINT DOMAIN-CONTAINING PROTEIN"/>
    <property type="match status" value="1"/>
</dbReference>
<evidence type="ECO:0000256" key="2">
    <source>
        <dbReference type="SAM" id="MobiDB-lite"/>
    </source>
</evidence>
<dbReference type="GO" id="GO:0046872">
    <property type="term" value="F:metal ion binding"/>
    <property type="evidence" value="ECO:0007669"/>
    <property type="project" value="InterPro"/>
</dbReference>
<dbReference type="PANTHER" id="PTHR42953">
    <property type="entry name" value="HIGH-AFFINITY ZINC UPTAKE SYSTEM PROTEIN ZNUA-RELATED"/>
    <property type="match status" value="1"/>
</dbReference>
<feature type="coiled-coil region" evidence="1">
    <location>
        <begin position="234"/>
        <end position="265"/>
    </location>
</feature>
<evidence type="ECO:0000256" key="1">
    <source>
        <dbReference type="SAM" id="Coils"/>
    </source>
</evidence>
<dbReference type="GO" id="GO:0030001">
    <property type="term" value="P:metal ion transport"/>
    <property type="evidence" value="ECO:0007669"/>
    <property type="project" value="InterPro"/>
</dbReference>
<dbReference type="InterPro" id="IPR006127">
    <property type="entry name" value="ZnuA-like"/>
</dbReference>
<dbReference type="PROSITE" id="PS51257">
    <property type="entry name" value="PROKAR_LIPOPROTEIN"/>
    <property type="match status" value="1"/>
</dbReference>
<protein>
    <submittedName>
        <fullName evidence="3">Zinc ABC transporter substrate-binding protein</fullName>
    </submittedName>
</protein>
<dbReference type="AlphaFoldDB" id="A0A9X3WLG5"/>
<keyword evidence="4" id="KW-1185">Reference proteome</keyword>
<dbReference type="Pfam" id="PF01297">
    <property type="entry name" value="ZnuA"/>
    <property type="match status" value="1"/>
</dbReference>
<dbReference type="GO" id="GO:0007155">
    <property type="term" value="P:cell adhesion"/>
    <property type="evidence" value="ECO:0007669"/>
    <property type="project" value="InterPro"/>
</dbReference>
<reference evidence="3" key="1">
    <citation type="submission" date="2022-06" db="EMBL/GenBank/DDBJ databases">
        <title>Aquibacillus sp. a new bacterium isolated from soil saline samples.</title>
        <authorList>
            <person name="Galisteo C."/>
            <person name="De La Haba R."/>
            <person name="Sanchez-Porro C."/>
            <person name="Ventosa A."/>
        </authorList>
    </citation>
    <scope>NUCLEOTIDE SEQUENCE</scope>
    <source>
        <strain evidence="3">JCM 12387</strain>
    </source>
</reference>
<keyword evidence="1" id="KW-0175">Coiled coil</keyword>
<evidence type="ECO:0000313" key="3">
    <source>
        <dbReference type="EMBL" id="MDC3421952.1"/>
    </source>
</evidence>
<evidence type="ECO:0000313" key="4">
    <source>
        <dbReference type="Proteomes" id="UP001145072"/>
    </source>
</evidence>
<dbReference type="EMBL" id="JAMQJZ010000015">
    <property type="protein sequence ID" value="MDC3421952.1"/>
    <property type="molecule type" value="Genomic_DNA"/>
</dbReference>
<dbReference type="InterPro" id="IPR006129">
    <property type="entry name" value="AdhesinB"/>
</dbReference>
<proteinExistence type="predicted"/>
<name>A0A9X3WLG5_9BACI</name>
<dbReference type="Gene3D" id="3.40.50.1980">
    <property type="entry name" value="Nitrogenase molybdenum iron protein domain"/>
    <property type="match status" value="3"/>
</dbReference>
<sequence length="376" mass="42421">MKFIQSILAMTTILLIMLVSGCGGSGETASSNSNDDSKEVLNIYTTIYPLEYFTKEIGGDLVDVTSIITPGADSHTYEPTSKTMVDIAKSDAFIYNGAELETYAKKIKNALKDEKVLPVEAAEGLALIASTHEHEEDAHTEDNHGHEEDTHTEDDHGHEEDTHTEDDHGHEEDAHTEDDHGHEEDTHNENGNEQDIHDHNHGNVDPHVWLDPIRAINLAENIKDTLIQLKPDAAEEFEDNFQNLKSRLEELDNEFHHKLESLERNEILVSHAAYGYWEEAYGIKQIAITGISPSDQPSQKQLQSVINVVREHDIKHLLFEQNVRPKVAEVIQTETGVKSLEIHNLSVLTDDNIENGEDYFTLMYQNLEVLLNVLER</sequence>
<comment type="caution">
    <text evidence="3">The sequence shown here is derived from an EMBL/GenBank/DDBJ whole genome shotgun (WGS) entry which is preliminary data.</text>
</comment>
<dbReference type="Proteomes" id="UP001145072">
    <property type="component" value="Unassembled WGS sequence"/>
</dbReference>
<accession>A0A9X3WLG5</accession>
<organism evidence="3 4">
    <name type="scientific">Aquibacillus koreensis</name>
    <dbReference type="NCBI Taxonomy" id="279446"/>
    <lineage>
        <taxon>Bacteria</taxon>
        <taxon>Bacillati</taxon>
        <taxon>Bacillota</taxon>
        <taxon>Bacilli</taxon>
        <taxon>Bacillales</taxon>
        <taxon>Bacillaceae</taxon>
        <taxon>Aquibacillus</taxon>
    </lineage>
</organism>